<proteinExistence type="predicted"/>
<organism evidence="2 3">
    <name type="scientific">Algibacter mikhailovii</name>
    <dbReference type="NCBI Taxonomy" id="425498"/>
    <lineage>
        <taxon>Bacteria</taxon>
        <taxon>Pseudomonadati</taxon>
        <taxon>Bacteroidota</taxon>
        <taxon>Flavobacteriia</taxon>
        <taxon>Flavobacteriales</taxon>
        <taxon>Flavobacteriaceae</taxon>
        <taxon>Algibacter</taxon>
    </lineage>
</organism>
<evidence type="ECO:0000313" key="3">
    <source>
        <dbReference type="Proteomes" id="UP000636004"/>
    </source>
</evidence>
<keyword evidence="1" id="KW-0472">Membrane</keyword>
<feature type="transmembrane region" description="Helical" evidence="1">
    <location>
        <begin position="41"/>
        <end position="59"/>
    </location>
</feature>
<feature type="transmembrane region" description="Helical" evidence="1">
    <location>
        <begin position="7"/>
        <end position="29"/>
    </location>
</feature>
<feature type="transmembrane region" description="Helical" evidence="1">
    <location>
        <begin position="104"/>
        <end position="122"/>
    </location>
</feature>
<evidence type="ECO:0000256" key="1">
    <source>
        <dbReference type="SAM" id="Phobius"/>
    </source>
</evidence>
<reference evidence="2" key="2">
    <citation type="submission" date="2020-09" db="EMBL/GenBank/DDBJ databases">
        <authorList>
            <person name="Sun Q."/>
            <person name="Kim S."/>
        </authorList>
    </citation>
    <scope>NUCLEOTIDE SEQUENCE</scope>
    <source>
        <strain evidence="2">KCTC 12710</strain>
    </source>
</reference>
<sequence length="130" mass="14746">MINKNVFSILCAILVWVLGVSFYLLSFYLPLLENPELQSNIVLVLAIIPSACFGTYLFYKNRYMKPAALALTFVAVATLLDALITVPVFIIPHGGRYSEFFGDPMFYTILVEFYFIVLYYGTHLTKPLKA</sequence>
<comment type="caution">
    <text evidence="2">The sequence shown here is derived from an EMBL/GenBank/DDBJ whole genome shotgun (WGS) entry which is preliminary data.</text>
</comment>
<gene>
    <name evidence="2" type="ORF">GCM10007028_20960</name>
</gene>
<keyword evidence="1" id="KW-0812">Transmembrane</keyword>
<reference evidence="2" key="1">
    <citation type="journal article" date="2014" name="Int. J. Syst. Evol. Microbiol.">
        <title>Complete genome sequence of Corynebacterium casei LMG S-19264T (=DSM 44701T), isolated from a smear-ripened cheese.</title>
        <authorList>
            <consortium name="US DOE Joint Genome Institute (JGI-PGF)"/>
            <person name="Walter F."/>
            <person name="Albersmeier A."/>
            <person name="Kalinowski J."/>
            <person name="Ruckert C."/>
        </authorList>
    </citation>
    <scope>NUCLEOTIDE SEQUENCE</scope>
    <source>
        <strain evidence="2">KCTC 12710</strain>
    </source>
</reference>
<dbReference type="Proteomes" id="UP000636004">
    <property type="component" value="Unassembled WGS sequence"/>
</dbReference>
<protein>
    <submittedName>
        <fullName evidence="2">Uncharacterized protein</fullName>
    </submittedName>
</protein>
<keyword evidence="3" id="KW-1185">Reference proteome</keyword>
<dbReference type="EMBL" id="BMWZ01000004">
    <property type="protein sequence ID" value="GGZ82897.1"/>
    <property type="molecule type" value="Genomic_DNA"/>
</dbReference>
<name>A0A918VA24_9FLAO</name>
<keyword evidence="1" id="KW-1133">Transmembrane helix</keyword>
<accession>A0A918VA24</accession>
<dbReference type="AlphaFoldDB" id="A0A918VA24"/>
<feature type="transmembrane region" description="Helical" evidence="1">
    <location>
        <begin position="71"/>
        <end position="92"/>
    </location>
</feature>
<evidence type="ECO:0000313" key="2">
    <source>
        <dbReference type="EMBL" id="GGZ82897.1"/>
    </source>
</evidence>
<dbReference type="RefSeq" id="WP_189360739.1">
    <property type="nucleotide sequence ID" value="NZ_BMWZ01000004.1"/>
</dbReference>